<evidence type="ECO:0000313" key="1">
    <source>
        <dbReference type="EMBL" id="KAG8637553.1"/>
    </source>
</evidence>
<dbReference type="EMBL" id="CM004401">
    <property type="protein sequence ID" value="KAG8637553.1"/>
    <property type="molecule type" value="Genomic_DNA"/>
</dbReference>
<evidence type="ECO:0000313" key="2">
    <source>
        <dbReference type="Proteomes" id="UP000091857"/>
    </source>
</evidence>
<reference evidence="2" key="1">
    <citation type="journal article" date="2016" name="Nat. Biotechnol.">
        <title>Sequencing wild and cultivated cassava and related species reveals extensive interspecific hybridization and genetic diversity.</title>
        <authorList>
            <person name="Bredeson J.V."/>
            <person name="Lyons J.B."/>
            <person name="Prochnik S.E."/>
            <person name="Wu G.A."/>
            <person name="Ha C.M."/>
            <person name="Edsinger-Gonzales E."/>
            <person name="Grimwood J."/>
            <person name="Schmutz J."/>
            <person name="Rabbi I.Y."/>
            <person name="Egesi C."/>
            <person name="Nauluvula P."/>
            <person name="Lebot V."/>
            <person name="Ndunguru J."/>
            <person name="Mkamilo G."/>
            <person name="Bart R.S."/>
            <person name="Setter T.L."/>
            <person name="Gleadow R.M."/>
            <person name="Kulakow P."/>
            <person name="Ferguson M.E."/>
            <person name="Rounsley S."/>
            <person name="Rokhsar D.S."/>
        </authorList>
    </citation>
    <scope>NUCLEOTIDE SEQUENCE [LARGE SCALE GENOMIC DNA]</scope>
    <source>
        <strain evidence="2">cv. AM560-2</strain>
    </source>
</reference>
<gene>
    <name evidence="1" type="ORF">MANES_15G134350v8</name>
</gene>
<comment type="caution">
    <text evidence="1">The sequence shown here is derived from an EMBL/GenBank/DDBJ whole genome shotgun (WGS) entry which is preliminary data.</text>
</comment>
<keyword evidence="2" id="KW-1185">Reference proteome</keyword>
<sequence>MMSSFFGGVQCLNQSFILKLGWSLISKPSHASSTRKTVFGKSWDPMGHYDGLVVKFRQDLWLPEKALLGRKEVSWGTGTSDWNRESLRYFIPLCGDVRTRTTLCCSGFDLELDGDQRIRTFL</sequence>
<proteinExistence type="predicted"/>
<dbReference type="Proteomes" id="UP000091857">
    <property type="component" value="Chromosome 15"/>
</dbReference>
<organism evidence="1 2">
    <name type="scientific">Manihot esculenta</name>
    <name type="common">Cassava</name>
    <name type="synonym">Jatropha manihot</name>
    <dbReference type="NCBI Taxonomy" id="3983"/>
    <lineage>
        <taxon>Eukaryota</taxon>
        <taxon>Viridiplantae</taxon>
        <taxon>Streptophyta</taxon>
        <taxon>Embryophyta</taxon>
        <taxon>Tracheophyta</taxon>
        <taxon>Spermatophyta</taxon>
        <taxon>Magnoliopsida</taxon>
        <taxon>eudicotyledons</taxon>
        <taxon>Gunneridae</taxon>
        <taxon>Pentapetalae</taxon>
        <taxon>rosids</taxon>
        <taxon>fabids</taxon>
        <taxon>Malpighiales</taxon>
        <taxon>Euphorbiaceae</taxon>
        <taxon>Crotonoideae</taxon>
        <taxon>Manihoteae</taxon>
        <taxon>Manihot</taxon>
    </lineage>
</organism>
<accession>A0ACB7GCX0</accession>
<name>A0ACB7GCX0_MANES</name>
<protein>
    <submittedName>
        <fullName evidence="1">Uncharacterized protein</fullName>
    </submittedName>
</protein>